<dbReference type="EC" id="5.1.3.13" evidence="3 5"/>
<comment type="catalytic activity">
    <reaction evidence="1 5">
        <text>dTDP-4-dehydro-6-deoxy-alpha-D-glucose = dTDP-4-dehydro-beta-L-rhamnose</text>
        <dbReference type="Rhea" id="RHEA:16969"/>
        <dbReference type="ChEBI" id="CHEBI:57649"/>
        <dbReference type="ChEBI" id="CHEBI:62830"/>
        <dbReference type="EC" id="5.1.3.13"/>
    </reaction>
</comment>
<keyword evidence="5" id="KW-0413">Isomerase</keyword>
<dbReference type="PANTHER" id="PTHR21047:SF2">
    <property type="entry name" value="THYMIDINE DIPHOSPHO-4-KETO-RHAMNOSE 3,5-EPIMERASE"/>
    <property type="match status" value="1"/>
</dbReference>
<dbReference type="SUPFAM" id="SSF51182">
    <property type="entry name" value="RmlC-like cupins"/>
    <property type="match status" value="1"/>
</dbReference>
<dbReference type="CDD" id="cd00438">
    <property type="entry name" value="cupin_RmlC"/>
    <property type="match status" value="1"/>
</dbReference>
<comment type="function">
    <text evidence="2 5">Catalyzes the epimerization of the C3' and C5'positions of dTDP-6-deoxy-D-xylo-4-hexulose, forming dTDP-6-deoxy-L-lyxo-4-hexulose.</text>
</comment>
<dbReference type="InterPro" id="IPR014710">
    <property type="entry name" value="RmlC-like_jellyroll"/>
</dbReference>
<sequence length="210" mass="22755">MRGAVAHVAGSAAGRSGDRLREEEAEVLVIACEIPGVKRVVPKRHGDDRGWFSETYRADVLAEAGLDIAFVQDNQSFSAPAGTVRGLHFQIPPAPQAKLVRVLQGAILDVAVDLRRSSPTYGRHVAVRLDAEGGEQLLIPHGFAHGFCTLTPDTMVAYKVDAYYSPAHDRALLWNDPALAIPWPVSDEEAILSAKDKAAPRLTELPPMFD</sequence>
<evidence type="ECO:0000256" key="4">
    <source>
        <dbReference type="ARBA" id="ARBA00019595"/>
    </source>
</evidence>
<dbReference type="InterPro" id="IPR000888">
    <property type="entry name" value="RmlC-like"/>
</dbReference>
<reference evidence="7" key="1">
    <citation type="journal article" date="2019" name="Int. J. Syst. Evol. Microbiol.">
        <title>The Global Catalogue of Microorganisms (GCM) 10K type strain sequencing project: providing services to taxonomists for standard genome sequencing and annotation.</title>
        <authorList>
            <consortium name="The Broad Institute Genomics Platform"/>
            <consortium name="The Broad Institute Genome Sequencing Center for Infectious Disease"/>
            <person name="Wu L."/>
            <person name="Ma J."/>
        </authorList>
    </citation>
    <scope>NUCLEOTIDE SEQUENCE [LARGE SCALE GENOMIC DNA]</scope>
    <source>
        <strain evidence="7">NBRC 107715</strain>
    </source>
</reference>
<evidence type="ECO:0000313" key="7">
    <source>
        <dbReference type="Proteomes" id="UP001156856"/>
    </source>
</evidence>
<evidence type="ECO:0000313" key="6">
    <source>
        <dbReference type="EMBL" id="GLS64318.1"/>
    </source>
</evidence>
<accession>A0ABQ6DHH7</accession>
<keyword evidence="7" id="KW-1185">Reference proteome</keyword>
<evidence type="ECO:0000256" key="1">
    <source>
        <dbReference type="ARBA" id="ARBA00001298"/>
    </source>
</evidence>
<dbReference type="Pfam" id="PF00908">
    <property type="entry name" value="dTDP_sugar_isom"/>
    <property type="match status" value="1"/>
</dbReference>
<proteinExistence type="inferred from homology"/>
<comment type="pathway">
    <text evidence="5">Carbohydrate biosynthesis; dTDP-L-rhamnose biosynthesis.</text>
</comment>
<evidence type="ECO:0000256" key="2">
    <source>
        <dbReference type="ARBA" id="ARBA00001997"/>
    </source>
</evidence>
<gene>
    <name evidence="6" type="ORF">GCM10007888_26990</name>
</gene>
<dbReference type="NCBIfam" id="TIGR01221">
    <property type="entry name" value="rmlC"/>
    <property type="match status" value="1"/>
</dbReference>
<comment type="similarity">
    <text evidence="5">Belongs to the dTDP-4-dehydrorhamnose 3,5-epimerase family.</text>
</comment>
<evidence type="ECO:0000256" key="3">
    <source>
        <dbReference type="ARBA" id="ARBA00012098"/>
    </source>
</evidence>
<name>A0ABQ6DHH7_9HYPH</name>
<comment type="caution">
    <text evidence="6">The sequence shown here is derived from an EMBL/GenBank/DDBJ whole genome shotgun (WGS) entry which is preliminary data.</text>
</comment>
<dbReference type="EMBL" id="BSPK01000035">
    <property type="protein sequence ID" value="GLS64318.1"/>
    <property type="molecule type" value="Genomic_DNA"/>
</dbReference>
<dbReference type="Proteomes" id="UP001156856">
    <property type="component" value="Unassembled WGS sequence"/>
</dbReference>
<dbReference type="PANTHER" id="PTHR21047">
    <property type="entry name" value="DTDP-6-DEOXY-D-GLUCOSE-3,5 EPIMERASE"/>
    <property type="match status" value="1"/>
</dbReference>
<dbReference type="InterPro" id="IPR011051">
    <property type="entry name" value="RmlC_Cupin_sf"/>
</dbReference>
<evidence type="ECO:0000256" key="5">
    <source>
        <dbReference type="RuleBase" id="RU364069"/>
    </source>
</evidence>
<comment type="subunit">
    <text evidence="5">Homodimer.</text>
</comment>
<organism evidence="6 7">
    <name type="scientific">Methylobacterium oxalidis</name>
    <dbReference type="NCBI Taxonomy" id="944322"/>
    <lineage>
        <taxon>Bacteria</taxon>
        <taxon>Pseudomonadati</taxon>
        <taxon>Pseudomonadota</taxon>
        <taxon>Alphaproteobacteria</taxon>
        <taxon>Hyphomicrobiales</taxon>
        <taxon>Methylobacteriaceae</taxon>
        <taxon>Methylobacterium</taxon>
    </lineage>
</organism>
<protein>
    <recommendedName>
        <fullName evidence="4 5">dTDP-4-dehydrorhamnose 3,5-epimerase</fullName>
        <ecNumber evidence="3 5">5.1.3.13</ecNumber>
    </recommendedName>
    <alternativeName>
        <fullName evidence="5">Thymidine diphospho-4-keto-rhamnose 3,5-epimerase</fullName>
    </alternativeName>
</protein>
<dbReference type="Gene3D" id="2.60.120.10">
    <property type="entry name" value="Jelly Rolls"/>
    <property type="match status" value="1"/>
</dbReference>